<dbReference type="InterPro" id="IPR021858">
    <property type="entry name" value="Fun_TF"/>
</dbReference>
<dbReference type="InterPro" id="IPR001138">
    <property type="entry name" value="Zn2Cys6_DnaBD"/>
</dbReference>
<dbReference type="Proteomes" id="UP000624244">
    <property type="component" value="Unassembled WGS sequence"/>
</dbReference>
<accession>A0A8H5ZIV4</accession>
<dbReference type="PROSITE" id="PS00463">
    <property type="entry name" value="ZN2_CY6_FUNGAL_1"/>
    <property type="match status" value="1"/>
</dbReference>
<dbReference type="PROSITE" id="PS50048">
    <property type="entry name" value="ZN2_CY6_FUNGAL_2"/>
    <property type="match status" value="1"/>
</dbReference>
<reference evidence="3" key="1">
    <citation type="submission" date="2019-11" db="EMBL/GenBank/DDBJ databases">
        <title>Bipolaris sorokiniana Genome sequencing.</title>
        <authorList>
            <person name="Wang H."/>
        </authorList>
    </citation>
    <scope>NUCLEOTIDE SEQUENCE</scope>
</reference>
<feature type="domain" description="Zn(2)-C6 fungal-type" evidence="2">
    <location>
        <begin position="10"/>
        <end position="38"/>
    </location>
</feature>
<dbReference type="PANTHER" id="PTHR38111">
    <property type="entry name" value="ZN(2)-C6 FUNGAL-TYPE DOMAIN-CONTAINING PROTEIN-RELATED"/>
    <property type="match status" value="1"/>
</dbReference>
<dbReference type="AlphaFoldDB" id="A0A8H5ZIV4"/>
<dbReference type="CDD" id="cd00067">
    <property type="entry name" value="GAL4"/>
    <property type="match status" value="1"/>
</dbReference>
<organism evidence="3 4">
    <name type="scientific">Cochliobolus sativus</name>
    <name type="common">Common root rot and spot blotch fungus</name>
    <name type="synonym">Bipolaris sorokiniana</name>
    <dbReference type="NCBI Taxonomy" id="45130"/>
    <lineage>
        <taxon>Eukaryota</taxon>
        <taxon>Fungi</taxon>
        <taxon>Dikarya</taxon>
        <taxon>Ascomycota</taxon>
        <taxon>Pezizomycotina</taxon>
        <taxon>Dothideomycetes</taxon>
        <taxon>Pleosporomycetidae</taxon>
        <taxon>Pleosporales</taxon>
        <taxon>Pleosporineae</taxon>
        <taxon>Pleosporaceae</taxon>
        <taxon>Bipolaris</taxon>
    </lineage>
</organism>
<evidence type="ECO:0000259" key="2">
    <source>
        <dbReference type="PROSITE" id="PS50048"/>
    </source>
</evidence>
<dbReference type="Pfam" id="PF11951">
    <property type="entry name" value="Fungal_trans_2"/>
    <property type="match status" value="1"/>
</dbReference>
<dbReference type="EMBL" id="WNKQ01000010">
    <property type="protein sequence ID" value="KAF5848593.1"/>
    <property type="molecule type" value="Genomic_DNA"/>
</dbReference>
<protein>
    <recommendedName>
        <fullName evidence="2">Zn(2)-C6 fungal-type domain-containing protein</fullName>
    </recommendedName>
</protein>
<gene>
    <name evidence="3" type="ORF">GGP41_009680</name>
</gene>
<name>A0A8H5ZIV4_COCSA</name>
<dbReference type="Pfam" id="PF00172">
    <property type="entry name" value="Zn_clus"/>
    <property type="match status" value="1"/>
</dbReference>
<evidence type="ECO:0000256" key="1">
    <source>
        <dbReference type="ARBA" id="ARBA00023242"/>
    </source>
</evidence>
<keyword evidence="1" id="KW-0539">Nucleus</keyword>
<sequence>MVNVAGRSKGCFNCRKRRVKCDETQPTCKRCQKLGIACDGPRTLVFVEGKIIRSRRTQNPSNKTKGVTMTPAWKREDVKKSASVSPPYQSSPQHVGLRFNEYEVYICHLRRYLYPNGPVDLGLQQLRTSDLAISRYPTIGAGANPLFNQAALTFATLLFGAQHHQARILAKGYDMHGVALRQLNQALSIPGCHERDDIINVINIMAMLEMCLPSGPRNWLKHMLGLEQLIALRDPGSLAYASTQTLELYKGVRHMILLASLRNRSPSILARQRWKAVLQTPLSLEPREERELHEVMADCTVLIAASDEVSRTRNTHDPVRLERVEEIQTKARDLLTFLQTWKQQWDSEKGNSCITEDDFEAICAGAPQALWMVYKFQNDSIARIFMLYTTAMIHVLQIVEVTEELQAQSGFPGVETSGTLHLIRAAGISIARSIPDYLQHRRYRGATGFTSPVVQWAVLMAWQVLGRDESAEGKWMVGALQGYSEYAIAKAAWEV</sequence>
<dbReference type="Gene3D" id="4.10.240.10">
    <property type="entry name" value="Zn(2)-C6 fungal-type DNA-binding domain"/>
    <property type="match status" value="1"/>
</dbReference>
<dbReference type="InterPro" id="IPR036864">
    <property type="entry name" value="Zn2-C6_fun-type_DNA-bd_sf"/>
</dbReference>
<comment type="caution">
    <text evidence="3">The sequence shown here is derived from an EMBL/GenBank/DDBJ whole genome shotgun (WGS) entry which is preliminary data.</text>
</comment>
<evidence type="ECO:0000313" key="3">
    <source>
        <dbReference type="EMBL" id="KAF5848593.1"/>
    </source>
</evidence>
<dbReference type="SUPFAM" id="SSF57701">
    <property type="entry name" value="Zn2/Cys6 DNA-binding domain"/>
    <property type="match status" value="1"/>
</dbReference>
<dbReference type="SMART" id="SM00066">
    <property type="entry name" value="GAL4"/>
    <property type="match status" value="1"/>
</dbReference>
<dbReference type="GO" id="GO:0000981">
    <property type="term" value="F:DNA-binding transcription factor activity, RNA polymerase II-specific"/>
    <property type="evidence" value="ECO:0007669"/>
    <property type="project" value="InterPro"/>
</dbReference>
<dbReference type="InterPro" id="IPR053178">
    <property type="entry name" value="Osmoadaptation_assoc"/>
</dbReference>
<evidence type="ECO:0000313" key="4">
    <source>
        <dbReference type="Proteomes" id="UP000624244"/>
    </source>
</evidence>
<dbReference type="GO" id="GO:0008270">
    <property type="term" value="F:zinc ion binding"/>
    <property type="evidence" value="ECO:0007669"/>
    <property type="project" value="InterPro"/>
</dbReference>
<proteinExistence type="predicted"/>
<dbReference type="PANTHER" id="PTHR38111:SF2">
    <property type="entry name" value="FINGER DOMAIN PROTEIN, PUTATIVE (AFU_ORTHOLOGUE AFUA_1G01560)-RELATED"/>
    <property type="match status" value="1"/>
</dbReference>